<dbReference type="Gene3D" id="2.30.40.10">
    <property type="entry name" value="Urease, subunit C, domain 1"/>
    <property type="match status" value="1"/>
</dbReference>
<dbReference type="Gene3D" id="3.20.20.140">
    <property type="entry name" value="Metal-dependent hydrolases"/>
    <property type="match status" value="1"/>
</dbReference>
<dbReference type="Pfam" id="PF01979">
    <property type="entry name" value="Amidohydro_1"/>
    <property type="match status" value="1"/>
</dbReference>
<evidence type="ECO:0000259" key="1">
    <source>
        <dbReference type="Pfam" id="PF01979"/>
    </source>
</evidence>
<dbReference type="InterPro" id="IPR006680">
    <property type="entry name" value="Amidohydro-rel"/>
</dbReference>
<evidence type="ECO:0000313" key="2">
    <source>
        <dbReference type="EMBL" id="MEE6308405.1"/>
    </source>
</evidence>
<comment type="caution">
    <text evidence="2">The sequence shown here is derived from an EMBL/GenBank/DDBJ whole genome shotgun (WGS) entry which is preliminary data.</text>
</comment>
<dbReference type="InterPro" id="IPR051781">
    <property type="entry name" value="Metallo-dep_Hydrolase"/>
</dbReference>
<dbReference type="InterPro" id="IPR032466">
    <property type="entry name" value="Metal_Hydrolase"/>
</dbReference>
<sequence length="351" mass="36746">MSVLRVRGRALPDGEWVDLYADGDRWTTDPVRNAVLVAEGWLLPGLVDAHTHPGAEAPGRPLDEKLLRVDLGRHAEHGVTLIRAPGLAGEPPSWFGTDPDLPRAVHAGPWIAQHGQFFADWGRRASHADLPEVAAAQAARTGWAKVIADWLPGDDPLPVDVLRDVVAAVHGVGGRVAVHTQHAAGGAAAVAAGVDSVEHGMHLDPALLHRMAEQGTALTPTLSIINGALDRLRDAADTPRRRWGWSGALAHGPLVAAAAEAGVTLLAGTDSRPHGRIADEVRALVAAGVPPHVALGAASWTARDYLGLPGLVPGAPADAVVYPDDPRDDLDRLDHPSAVLLRGRLVRAAAG</sequence>
<dbReference type="EMBL" id="JAZGQL010000010">
    <property type="protein sequence ID" value="MEE6308405.1"/>
    <property type="molecule type" value="Genomic_DNA"/>
</dbReference>
<dbReference type="InterPro" id="IPR011059">
    <property type="entry name" value="Metal-dep_hydrolase_composite"/>
</dbReference>
<dbReference type="Proteomes" id="UP001339911">
    <property type="component" value="Unassembled WGS sequence"/>
</dbReference>
<feature type="domain" description="Amidohydrolase-related" evidence="1">
    <location>
        <begin position="42"/>
        <end position="339"/>
    </location>
</feature>
<name>A0ABU7SEM3_9ACTN</name>
<dbReference type="SUPFAM" id="SSF51556">
    <property type="entry name" value="Metallo-dependent hydrolases"/>
    <property type="match status" value="1"/>
</dbReference>
<protein>
    <submittedName>
        <fullName evidence="2">Amidohydrolase family protein</fullName>
    </submittedName>
</protein>
<proteinExistence type="predicted"/>
<dbReference type="PANTHER" id="PTHR43135:SF4">
    <property type="entry name" value="AMIDOHYDROLASE-RELATED DOMAIN-CONTAINING PROTEIN"/>
    <property type="match status" value="1"/>
</dbReference>
<accession>A0ABU7SEM3</accession>
<keyword evidence="3" id="KW-1185">Reference proteome</keyword>
<organism evidence="2 3">
    <name type="scientific">Plantactinospora veratri</name>
    <dbReference type="NCBI Taxonomy" id="1436122"/>
    <lineage>
        <taxon>Bacteria</taxon>
        <taxon>Bacillati</taxon>
        <taxon>Actinomycetota</taxon>
        <taxon>Actinomycetes</taxon>
        <taxon>Micromonosporales</taxon>
        <taxon>Micromonosporaceae</taxon>
        <taxon>Plantactinospora</taxon>
    </lineage>
</organism>
<dbReference type="PANTHER" id="PTHR43135">
    <property type="entry name" value="ALPHA-D-RIBOSE 1-METHYLPHOSPHONATE 5-TRIPHOSPHATE DIPHOSPHATASE"/>
    <property type="match status" value="1"/>
</dbReference>
<evidence type="ECO:0000313" key="3">
    <source>
        <dbReference type="Proteomes" id="UP001339911"/>
    </source>
</evidence>
<reference evidence="2 3" key="1">
    <citation type="submission" date="2024-01" db="EMBL/GenBank/DDBJ databases">
        <title>Genome insights into Plantactinospora veratri sp. nov.</title>
        <authorList>
            <person name="Wang L."/>
        </authorList>
    </citation>
    <scope>NUCLEOTIDE SEQUENCE [LARGE SCALE GENOMIC DNA]</scope>
    <source>
        <strain evidence="2 3">NEAU-FHS4</strain>
    </source>
</reference>
<gene>
    <name evidence="2" type="ORF">V1634_16380</name>
</gene>
<dbReference type="RefSeq" id="WP_331208686.1">
    <property type="nucleotide sequence ID" value="NZ_JAZGQL010000010.1"/>
</dbReference>